<dbReference type="RefSeq" id="WP_193492386.1">
    <property type="nucleotide sequence ID" value="NZ_CP063205.1"/>
</dbReference>
<keyword evidence="2" id="KW-0812">Transmembrane</keyword>
<feature type="domain" description="RCK C-terminal" evidence="3">
    <location>
        <begin position="384"/>
        <end position="464"/>
    </location>
</feature>
<evidence type="ECO:0000259" key="3">
    <source>
        <dbReference type="PROSITE" id="PS51202"/>
    </source>
</evidence>
<dbReference type="Pfam" id="PF26503">
    <property type="entry name" value="DUF8167_3rd"/>
    <property type="match status" value="1"/>
</dbReference>
<dbReference type="InterPro" id="IPR006037">
    <property type="entry name" value="RCK_C"/>
</dbReference>
<accession>A0A871BHD1</accession>
<dbReference type="Gene3D" id="3.30.70.1450">
    <property type="entry name" value="Regulator of K+ conductance, C-terminal domain"/>
    <property type="match status" value="1"/>
</dbReference>
<feature type="transmembrane region" description="Helical" evidence="2">
    <location>
        <begin position="46"/>
        <end position="67"/>
    </location>
</feature>
<dbReference type="Pfam" id="PF26501">
    <property type="entry name" value="DUF8167"/>
    <property type="match status" value="1"/>
</dbReference>
<proteinExistence type="predicted"/>
<feature type="compositionally biased region" description="Low complexity" evidence="1">
    <location>
        <begin position="322"/>
        <end position="335"/>
    </location>
</feature>
<feature type="region of interest" description="Disordered" evidence="1">
    <location>
        <begin position="268"/>
        <end position="335"/>
    </location>
</feature>
<feature type="transmembrane region" description="Helical" evidence="2">
    <location>
        <begin position="79"/>
        <end position="101"/>
    </location>
</feature>
<organism evidence="4 5">
    <name type="scientific">Haloferax gibbonsii</name>
    <dbReference type="NCBI Taxonomy" id="35746"/>
    <lineage>
        <taxon>Archaea</taxon>
        <taxon>Methanobacteriati</taxon>
        <taxon>Methanobacteriota</taxon>
        <taxon>Stenosarchaea group</taxon>
        <taxon>Halobacteria</taxon>
        <taxon>Halobacteriales</taxon>
        <taxon>Haloferacaceae</taxon>
        <taxon>Haloferax</taxon>
    </lineage>
</organism>
<keyword evidence="2" id="KW-0472">Membrane</keyword>
<dbReference type="EMBL" id="CP063205">
    <property type="protein sequence ID" value="QOS12205.1"/>
    <property type="molecule type" value="Genomic_DNA"/>
</dbReference>
<feature type="compositionally biased region" description="Acidic residues" evidence="1">
    <location>
        <begin position="473"/>
        <end position="491"/>
    </location>
</feature>
<protein>
    <submittedName>
        <fullName evidence="4">TrkA-C domain protein</fullName>
    </submittedName>
</protein>
<gene>
    <name evidence="4" type="ORF">HfgLR_10335</name>
</gene>
<dbReference type="InterPro" id="IPR058604">
    <property type="entry name" value="DUF8167_3rd"/>
</dbReference>
<evidence type="ECO:0000256" key="2">
    <source>
        <dbReference type="SAM" id="Phobius"/>
    </source>
</evidence>
<evidence type="ECO:0000313" key="5">
    <source>
        <dbReference type="Proteomes" id="UP000663064"/>
    </source>
</evidence>
<dbReference type="GO" id="GO:0006813">
    <property type="term" value="P:potassium ion transport"/>
    <property type="evidence" value="ECO:0007669"/>
    <property type="project" value="InterPro"/>
</dbReference>
<dbReference type="InterPro" id="IPR058480">
    <property type="entry name" value="DUF8167_N"/>
</dbReference>
<dbReference type="InterPro" id="IPR036721">
    <property type="entry name" value="RCK_C_sf"/>
</dbReference>
<reference evidence="4" key="1">
    <citation type="journal article" date="2021" name="Front. Microbiol.">
        <title>Cellular and Genomic Properties of Haloferax gibbonsii LR2-5, the Host of Euryarchaeal Virus HFTV1.</title>
        <authorList>
            <person name="Tittes C."/>
            <person name="Schwarzer S."/>
            <person name="Pfeiffer F."/>
            <person name="Dyall-Smith M."/>
            <person name="Rodriguez-Franco M."/>
            <person name="Oksanen H.M."/>
            <person name="Quax T.E.F."/>
        </authorList>
    </citation>
    <scope>NUCLEOTIDE SEQUENCE</scope>
    <source>
        <strain evidence="4">LR2-5</strain>
    </source>
</reference>
<dbReference type="GeneID" id="59459729"/>
<dbReference type="PROSITE" id="PS51202">
    <property type="entry name" value="RCK_C"/>
    <property type="match status" value="1"/>
</dbReference>
<dbReference type="GO" id="GO:0008324">
    <property type="term" value="F:monoatomic cation transmembrane transporter activity"/>
    <property type="evidence" value="ECO:0007669"/>
    <property type="project" value="InterPro"/>
</dbReference>
<dbReference type="Pfam" id="PF26502">
    <property type="entry name" value="DUF8167_2nd"/>
    <property type="match status" value="1"/>
</dbReference>
<keyword evidence="2" id="KW-1133">Transmembrane helix</keyword>
<name>A0A871BHD1_HALGI</name>
<dbReference type="InterPro" id="IPR058603">
    <property type="entry name" value="DUF8167_2nd"/>
</dbReference>
<feature type="region of interest" description="Disordered" evidence="1">
    <location>
        <begin position="456"/>
        <end position="502"/>
    </location>
</feature>
<dbReference type="SUPFAM" id="SSF116726">
    <property type="entry name" value="TrkA C-terminal domain-like"/>
    <property type="match status" value="1"/>
</dbReference>
<evidence type="ECO:0000313" key="4">
    <source>
        <dbReference type="EMBL" id="QOS12205.1"/>
    </source>
</evidence>
<dbReference type="AlphaFoldDB" id="A0A871BHD1"/>
<dbReference type="Proteomes" id="UP000663064">
    <property type="component" value="Chromosome"/>
</dbReference>
<evidence type="ECO:0000256" key="1">
    <source>
        <dbReference type="SAM" id="MobiDB-lite"/>
    </source>
</evidence>
<sequence length="502" mass="51066">MFAALASAVGSASAAPAADLLAAVGQSATAGQVSIPPVDDSLVLQILRFVGLVVGAFVVSAIASLLYRWYTREIIPRALSVLFGGAVVALYLNTIGLFGAFTTGTETEVFQLDTVLFNTASLLGGALIAPVGRVAGDRLTTDVFAVAGAKELDADVSRLVRTVGRVTSVTLPEDIADIEGYDPVGEAVKTQLSGKTLLFPRRLSEAELRDRLATRIKDDHGVGHVDVEFEAGGNEVSYLALGSRAAGLGPTLAPGTVAVAIRGDPGSGAAAGDPVQVWSVPKPATDDENAPSGDAVAGATDATEPAQSAEPTAETPPGGSGSLSDGGTDAPAAPAAPTRVAFGELRGVADDVATVALDEEDADRLTSGEQYRLVTLPADPHVDREFASLLRNADETMAVTTVAPGADLDGLAVSDVDTTVVAIRSANRPVDAIPGRGRELAAGDTLYVVGRPEVLRKVERRATTDTSRTDGGGDGDGDGDRDGDDNGDSDGDGPRSSGAQSS</sequence>